<dbReference type="PANTHER" id="PTHR38925">
    <property type="entry name" value="PROTEIN, PUTATIVE-RELATED"/>
    <property type="match status" value="1"/>
</dbReference>
<evidence type="ECO:0000313" key="2">
    <source>
        <dbReference type="Proteomes" id="UP001177003"/>
    </source>
</evidence>
<dbReference type="AlphaFoldDB" id="A0AA35ZEU5"/>
<dbReference type="EMBL" id="OX465082">
    <property type="protein sequence ID" value="CAI9291305.1"/>
    <property type="molecule type" value="Genomic_DNA"/>
</dbReference>
<evidence type="ECO:0000313" key="1">
    <source>
        <dbReference type="EMBL" id="CAI9291305.1"/>
    </source>
</evidence>
<organism evidence="1 2">
    <name type="scientific">Lactuca saligna</name>
    <name type="common">Willowleaf lettuce</name>
    <dbReference type="NCBI Taxonomy" id="75948"/>
    <lineage>
        <taxon>Eukaryota</taxon>
        <taxon>Viridiplantae</taxon>
        <taxon>Streptophyta</taxon>
        <taxon>Embryophyta</taxon>
        <taxon>Tracheophyta</taxon>
        <taxon>Spermatophyta</taxon>
        <taxon>Magnoliopsida</taxon>
        <taxon>eudicotyledons</taxon>
        <taxon>Gunneridae</taxon>
        <taxon>Pentapetalae</taxon>
        <taxon>asterids</taxon>
        <taxon>campanulids</taxon>
        <taxon>Asterales</taxon>
        <taxon>Asteraceae</taxon>
        <taxon>Cichorioideae</taxon>
        <taxon>Cichorieae</taxon>
        <taxon>Lactucinae</taxon>
        <taxon>Lactuca</taxon>
    </lineage>
</organism>
<gene>
    <name evidence="1" type="ORF">LSALG_LOCUS30454</name>
</gene>
<protein>
    <submittedName>
        <fullName evidence="1">Uncharacterized protein</fullName>
    </submittedName>
</protein>
<accession>A0AA35ZEU5</accession>
<keyword evidence="2" id="KW-1185">Reference proteome</keyword>
<reference evidence="1" key="1">
    <citation type="submission" date="2023-04" db="EMBL/GenBank/DDBJ databases">
        <authorList>
            <person name="Vijverberg K."/>
            <person name="Xiong W."/>
            <person name="Schranz E."/>
        </authorList>
    </citation>
    <scope>NUCLEOTIDE SEQUENCE</scope>
</reference>
<dbReference type="Proteomes" id="UP001177003">
    <property type="component" value="Chromosome 6"/>
</dbReference>
<dbReference type="PANTHER" id="PTHR38925:SF1">
    <property type="entry name" value="PROTEIN, PUTATIVE-RELATED"/>
    <property type="match status" value="1"/>
</dbReference>
<proteinExistence type="predicted"/>
<sequence>MHLLVLAKVKLLGLSKLHRFTTTPLLATLIWPFFLKVMLSLRPIQDIVRTMVHDSRLFIFQLNRIITLQDDNEGERRWGRFRRLVYDRLVDVGRIKMESCHLREAIELIELKYLKLRFKESYYLSNEISPLHDGQYIVQFQTLLNNGDLNMFRKIVKEEQIGSTHPEILVNEFYKGDIVDANHMDG</sequence>
<name>A0AA35ZEU5_LACSI</name>